<proteinExistence type="predicted"/>
<dbReference type="Proteomes" id="UP001596042">
    <property type="component" value="Unassembled WGS sequence"/>
</dbReference>
<feature type="domain" description="Flavin reductase like" evidence="1">
    <location>
        <begin position="20"/>
        <end position="171"/>
    </location>
</feature>
<protein>
    <submittedName>
        <fullName evidence="2">Flavin reductase family protein</fullName>
        <ecNumber evidence="2">1.5.1.-</ecNumber>
    </submittedName>
</protein>
<dbReference type="GO" id="GO:0016491">
    <property type="term" value="F:oxidoreductase activity"/>
    <property type="evidence" value="ECO:0007669"/>
    <property type="project" value="UniProtKB-KW"/>
</dbReference>
<keyword evidence="2" id="KW-0560">Oxidoreductase</keyword>
<sequence length="204" mass="22391">MFYEPKNGHGLSHNPLKAIVSPRPIGWISTVSTEGAHNLAPYSYFNLVCDEPPMVMFVSDGWKDSVRNIQETGSFTCNLVSDNLKAQMNASSVNAPRGVSEFAYSGLTPAASQLIAAPRVKEAYSALECVAVEIKQLKDRQGRSTESHMVIGEIVGIHIDEAILSNGMIDTAKARPVARLGYLEFNTVETTYEMIRPRWKDGEG</sequence>
<evidence type="ECO:0000259" key="1">
    <source>
        <dbReference type="SMART" id="SM00903"/>
    </source>
</evidence>
<evidence type="ECO:0000313" key="2">
    <source>
        <dbReference type="EMBL" id="MFC4625583.1"/>
    </source>
</evidence>
<dbReference type="EC" id="1.5.1.-" evidence="2"/>
<comment type="caution">
    <text evidence="2">The sequence shown here is derived from an EMBL/GenBank/DDBJ whole genome shotgun (WGS) entry which is preliminary data.</text>
</comment>
<dbReference type="PANTHER" id="PTHR43812">
    <property type="entry name" value="BLR2425 PROTEIN"/>
    <property type="match status" value="1"/>
</dbReference>
<dbReference type="EMBL" id="JBHSEL010000100">
    <property type="protein sequence ID" value="MFC4625583.1"/>
    <property type="molecule type" value="Genomic_DNA"/>
</dbReference>
<evidence type="ECO:0000313" key="3">
    <source>
        <dbReference type="Proteomes" id="UP001596042"/>
    </source>
</evidence>
<dbReference type="RefSeq" id="WP_374834424.1">
    <property type="nucleotide sequence ID" value="NZ_JBHEEZ010000051.1"/>
</dbReference>
<dbReference type="SMART" id="SM00903">
    <property type="entry name" value="Flavin_Reduct"/>
    <property type="match status" value="1"/>
</dbReference>
<reference evidence="3" key="1">
    <citation type="journal article" date="2019" name="Int. J. Syst. Evol. Microbiol.">
        <title>The Global Catalogue of Microorganisms (GCM) 10K type strain sequencing project: providing services to taxonomists for standard genome sequencing and annotation.</title>
        <authorList>
            <consortium name="The Broad Institute Genomics Platform"/>
            <consortium name="The Broad Institute Genome Sequencing Center for Infectious Disease"/>
            <person name="Wu L."/>
            <person name="Ma J."/>
        </authorList>
    </citation>
    <scope>NUCLEOTIDE SEQUENCE [LARGE SCALE GENOMIC DNA]</scope>
    <source>
        <strain evidence="3">CGMCC 1.15731</strain>
    </source>
</reference>
<dbReference type="PANTHER" id="PTHR43812:SF2">
    <property type="entry name" value="FLAVIN REDUCTASE LIKE DOMAIN-CONTAINING PROTEIN"/>
    <property type="match status" value="1"/>
</dbReference>
<dbReference type="SUPFAM" id="SSF50475">
    <property type="entry name" value="FMN-binding split barrel"/>
    <property type="match status" value="1"/>
</dbReference>
<organism evidence="2 3">
    <name type="scientific">Daeguia caeni</name>
    <dbReference type="NCBI Taxonomy" id="439612"/>
    <lineage>
        <taxon>Bacteria</taxon>
        <taxon>Pseudomonadati</taxon>
        <taxon>Pseudomonadota</taxon>
        <taxon>Alphaproteobacteria</taxon>
        <taxon>Hyphomicrobiales</taxon>
        <taxon>Brucellaceae</taxon>
        <taxon>Daeguia</taxon>
    </lineage>
</organism>
<dbReference type="InterPro" id="IPR002563">
    <property type="entry name" value="Flavin_Rdtase-like_dom"/>
</dbReference>
<name>A0ABV9H578_9HYPH</name>
<keyword evidence="3" id="KW-1185">Reference proteome</keyword>
<accession>A0ABV9H578</accession>
<dbReference type="InterPro" id="IPR012349">
    <property type="entry name" value="Split_barrel_FMN-bd"/>
</dbReference>
<dbReference type="Pfam" id="PF01613">
    <property type="entry name" value="Flavin_Reduct"/>
    <property type="match status" value="1"/>
</dbReference>
<dbReference type="Gene3D" id="2.30.110.10">
    <property type="entry name" value="Electron Transport, Fmn-binding Protein, Chain A"/>
    <property type="match status" value="1"/>
</dbReference>
<gene>
    <name evidence="2" type="ORF">ACFO1V_10195</name>
</gene>